<dbReference type="EMBL" id="MFAA01000017">
    <property type="protein sequence ID" value="OGD69043.1"/>
    <property type="molecule type" value="Genomic_DNA"/>
</dbReference>
<keyword evidence="1" id="KW-1133">Transmembrane helix</keyword>
<evidence type="ECO:0000256" key="1">
    <source>
        <dbReference type="SAM" id="Phobius"/>
    </source>
</evidence>
<proteinExistence type="predicted"/>
<organism evidence="2 3">
    <name type="scientific">Candidatus Campbellbacteria bacterium RIFCSPHIGHO2_12_FULL_35_10</name>
    <dbReference type="NCBI Taxonomy" id="1797578"/>
    <lineage>
        <taxon>Bacteria</taxon>
        <taxon>Candidatus Campbelliibacteriota</taxon>
    </lineage>
</organism>
<sequence>MNIDRKSLALSVLMWFLLSVFFSVPVPENTDKILIVYSWLTPYFSVLVAVGYYFFLAGGEDEISLQQKPKVILTCLFIFGLSAALIFVQVSFIFESFYNDGLNMFQLSSFLLVIFLAIFIFKICSSGLSMLVLIVFFEQKKTKEALASEPIESFYKIKENSAGKMPN</sequence>
<feature type="transmembrane region" description="Helical" evidence="1">
    <location>
        <begin position="39"/>
        <end position="59"/>
    </location>
</feature>
<dbReference type="AlphaFoldDB" id="A0A1F5ENS4"/>
<comment type="caution">
    <text evidence="2">The sequence shown here is derived from an EMBL/GenBank/DDBJ whole genome shotgun (WGS) entry which is preliminary data.</text>
</comment>
<accession>A0A1F5ENS4</accession>
<gene>
    <name evidence="2" type="ORF">A3E89_01270</name>
</gene>
<evidence type="ECO:0000313" key="3">
    <source>
        <dbReference type="Proteomes" id="UP000185891"/>
    </source>
</evidence>
<protein>
    <recommendedName>
        <fullName evidence="4">Transmembrane protein</fullName>
    </recommendedName>
</protein>
<feature type="transmembrane region" description="Helical" evidence="1">
    <location>
        <begin position="71"/>
        <end position="90"/>
    </location>
</feature>
<evidence type="ECO:0000313" key="2">
    <source>
        <dbReference type="EMBL" id="OGD69043.1"/>
    </source>
</evidence>
<evidence type="ECO:0008006" key="4">
    <source>
        <dbReference type="Google" id="ProtNLM"/>
    </source>
</evidence>
<name>A0A1F5ENS4_9BACT</name>
<feature type="transmembrane region" description="Helical" evidence="1">
    <location>
        <begin position="110"/>
        <end position="137"/>
    </location>
</feature>
<keyword evidence="1" id="KW-0472">Membrane</keyword>
<dbReference type="Proteomes" id="UP000185891">
    <property type="component" value="Unassembled WGS sequence"/>
</dbReference>
<reference evidence="2 3" key="1">
    <citation type="journal article" date="2016" name="Nat. Commun.">
        <title>Thousands of microbial genomes shed light on interconnected biogeochemical processes in an aquifer system.</title>
        <authorList>
            <person name="Anantharaman K."/>
            <person name="Brown C.T."/>
            <person name="Hug L.A."/>
            <person name="Sharon I."/>
            <person name="Castelle C.J."/>
            <person name="Probst A.J."/>
            <person name="Thomas B.C."/>
            <person name="Singh A."/>
            <person name="Wilkins M.J."/>
            <person name="Karaoz U."/>
            <person name="Brodie E.L."/>
            <person name="Williams K.H."/>
            <person name="Hubbard S.S."/>
            <person name="Banfield J.F."/>
        </authorList>
    </citation>
    <scope>NUCLEOTIDE SEQUENCE [LARGE SCALE GENOMIC DNA]</scope>
</reference>
<keyword evidence="1" id="KW-0812">Transmembrane</keyword>